<gene>
    <name evidence="3" type="ORF">JOF56_003727</name>
</gene>
<keyword evidence="4" id="KW-1185">Reference proteome</keyword>
<proteinExistence type="predicted"/>
<evidence type="ECO:0000256" key="2">
    <source>
        <dbReference type="SAM" id="Phobius"/>
    </source>
</evidence>
<reference evidence="3 4" key="1">
    <citation type="submission" date="2021-03" db="EMBL/GenBank/DDBJ databases">
        <title>Sequencing the genomes of 1000 actinobacteria strains.</title>
        <authorList>
            <person name="Klenk H.-P."/>
        </authorList>
    </citation>
    <scope>NUCLEOTIDE SEQUENCE [LARGE SCALE GENOMIC DNA]</scope>
    <source>
        <strain evidence="3 4">DSM 46670</strain>
    </source>
</reference>
<organism evidence="3 4">
    <name type="scientific">Kibdelosporangium banguiense</name>
    <dbReference type="NCBI Taxonomy" id="1365924"/>
    <lineage>
        <taxon>Bacteria</taxon>
        <taxon>Bacillati</taxon>
        <taxon>Actinomycetota</taxon>
        <taxon>Actinomycetes</taxon>
        <taxon>Pseudonocardiales</taxon>
        <taxon>Pseudonocardiaceae</taxon>
        <taxon>Kibdelosporangium</taxon>
    </lineage>
</organism>
<accession>A0ABS4TFZ3</accession>
<keyword evidence="2" id="KW-1133">Transmembrane helix</keyword>
<evidence type="ECO:0000313" key="3">
    <source>
        <dbReference type="EMBL" id="MBP2323342.1"/>
    </source>
</evidence>
<feature type="transmembrane region" description="Helical" evidence="2">
    <location>
        <begin position="6"/>
        <end position="26"/>
    </location>
</feature>
<evidence type="ECO:0000313" key="4">
    <source>
        <dbReference type="Proteomes" id="UP001519332"/>
    </source>
</evidence>
<keyword evidence="2" id="KW-0812">Transmembrane</keyword>
<dbReference type="RefSeq" id="WP_209639590.1">
    <property type="nucleotide sequence ID" value="NZ_JAGINW010000001.1"/>
</dbReference>
<feature type="coiled-coil region" evidence="1">
    <location>
        <begin position="53"/>
        <end position="119"/>
    </location>
</feature>
<sequence length="121" mass="13809">MTPAEWIPILIALISAGLLKYAVDVIKWWTVRRKSKTPEGKQAANLATLDQSLAVVARARDELEADNARLRAQLAEADARHAVERMTWTEEKAAMKSEIHELERRLREMLAEIENLKLRHA</sequence>
<name>A0ABS4TFZ3_9PSEU</name>
<comment type="caution">
    <text evidence="3">The sequence shown here is derived from an EMBL/GenBank/DDBJ whole genome shotgun (WGS) entry which is preliminary data.</text>
</comment>
<dbReference type="Proteomes" id="UP001519332">
    <property type="component" value="Unassembled WGS sequence"/>
</dbReference>
<keyword evidence="2" id="KW-0472">Membrane</keyword>
<keyword evidence="1" id="KW-0175">Coiled coil</keyword>
<dbReference type="EMBL" id="JAGINW010000001">
    <property type="protein sequence ID" value="MBP2323342.1"/>
    <property type="molecule type" value="Genomic_DNA"/>
</dbReference>
<evidence type="ECO:0000256" key="1">
    <source>
        <dbReference type="SAM" id="Coils"/>
    </source>
</evidence>
<protein>
    <submittedName>
        <fullName evidence="3">SMC interacting uncharacterized protein involved in chromosome segregation</fullName>
    </submittedName>
</protein>